<dbReference type="Gene3D" id="3.40.50.300">
    <property type="entry name" value="P-loop containing nucleotide triphosphate hydrolases"/>
    <property type="match status" value="1"/>
</dbReference>
<dbReference type="PANTHER" id="PTHR10903">
    <property type="entry name" value="GTPASE, IMAP FAMILY MEMBER-RELATED"/>
    <property type="match status" value="1"/>
</dbReference>
<dbReference type="InterPro" id="IPR006703">
    <property type="entry name" value="G_AIG1"/>
</dbReference>
<keyword evidence="2" id="KW-0547">Nucleotide-binding</keyword>
<dbReference type="OrthoDB" id="1071369at2759"/>
<keyword evidence="3" id="KW-0342">GTP-binding</keyword>
<evidence type="ECO:0000313" key="6">
    <source>
        <dbReference type="EMBL" id="EOA38094.1"/>
    </source>
</evidence>
<dbReference type="FunFam" id="3.40.50.300:FF:000840">
    <property type="entry name" value="Immune-associated nucleotide-binding protein 9"/>
    <property type="match status" value="1"/>
</dbReference>
<evidence type="ECO:0000256" key="4">
    <source>
        <dbReference type="SAM" id="MobiDB-lite"/>
    </source>
</evidence>
<gene>
    <name evidence="6" type="ORF">CARUB_v10009560mg</name>
</gene>
<reference evidence="7" key="1">
    <citation type="journal article" date="2013" name="Nat. Genet.">
        <title>The Capsella rubella genome and the genomic consequences of rapid mating system evolution.</title>
        <authorList>
            <person name="Slotte T."/>
            <person name="Hazzouri K.M."/>
            <person name="Agren J.A."/>
            <person name="Koenig D."/>
            <person name="Maumus F."/>
            <person name="Guo Y.L."/>
            <person name="Steige K."/>
            <person name="Platts A.E."/>
            <person name="Escobar J.S."/>
            <person name="Newman L.K."/>
            <person name="Wang W."/>
            <person name="Mandakova T."/>
            <person name="Vello E."/>
            <person name="Smith L.M."/>
            <person name="Henz S.R."/>
            <person name="Steffen J."/>
            <person name="Takuno S."/>
            <person name="Brandvain Y."/>
            <person name="Coop G."/>
            <person name="Andolfatto P."/>
            <person name="Hu T.T."/>
            <person name="Blanchette M."/>
            <person name="Clark R.M."/>
            <person name="Quesneville H."/>
            <person name="Nordborg M."/>
            <person name="Gaut B.S."/>
            <person name="Lysak M.A."/>
            <person name="Jenkins J."/>
            <person name="Grimwood J."/>
            <person name="Chapman J."/>
            <person name="Prochnik S."/>
            <person name="Shu S."/>
            <person name="Rokhsar D."/>
            <person name="Schmutz J."/>
            <person name="Weigel D."/>
            <person name="Wright S.I."/>
        </authorList>
    </citation>
    <scope>NUCLEOTIDE SEQUENCE [LARGE SCALE GENOMIC DNA]</scope>
    <source>
        <strain evidence="7">cv. Monte Gargano</strain>
    </source>
</reference>
<dbReference type="EMBL" id="KB870805">
    <property type="protein sequence ID" value="EOA38094.1"/>
    <property type="molecule type" value="Genomic_DNA"/>
</dbReference>
<proteinExistence type="inferred from homology"/>
<evidence type="ECO:0000256" key="2">
    <source>
        <dbReference type="ARBA" id="ARBA00022741"/>
    </source>
</evidence>
<dbReference type="Pfam" id="PF04548">
    <property type="entry name" value="AIG1"/>
    <property type="match status" value="1"/>
</dbReference>
<comment type="similarity">
    <text evidence="1">Belongs to the TRAFAC class TrmE-Era-EngA-EngB-Septin-like GTPase superfamily. AIG1/Toc34/Toc159-like paraseptin GTPase family. IAN subfamily.</text>
</comment>
<dbReference type="PANTHER" id="PTHR10903:SF146">
    <property type="entry name" value="AIG1-LIKE PROTEIN_ 48352-49494-RELATED"/>
    <property type="match status" value="1"/>
</dbReference>
<name>R0I711_9BRAS</name>
<evidence type="ECO:0000313" key="7">
    <source>
        <dbReference type="Proteomes" id="UP000029121"/>
    </source>
</evidence>
<dbReference type="Proteomes" id="UP000029121">
    <property type="component" value="Unassembled WGS sequence"/>
</dbReference>
<dbReference type="eggNOG" id="ENOG502R7PE">
    <property type="taxonomic scope" value="Eukaryota"/>
</dbReference>
<dbReference type="AlphaFoldDB" id="R0I711"/>
<evidence type="ECO:0000256" key="1">
    <source>
        <dbReference type="ARBA" id="ARBA00008535"/>
    </source>
</evidence>
<protein>
    <recommendedName>
        <fullName evidence="5">AIG1-type G domain-containing protein</fullName>
    </recommendedName>
</protein>
<accession>R0I711</accession>
<evidence type="ECO:0000259" key="5">
    <source>
        <dbReference type="PROSITE" id="PS51720"/>
    </source>
</evidence>
<dbReference type="PROSITE" id="PS51720">
    <property type="entry name" value="G_AIG1"/>
    <property type="match status" value="1"/>
</dbReference>
<feature type="region of interest" description="Disordered" evidence="4">
    <location>
        <begin position="1"/>
        <end position="33"/>
    </location>
</feature>
<organism evidence="6 7">
    <name type="scientific">Capsella rubella</name>
    <dbReference type="NCBI Taxonomy" id="81985"/>
    <lineage>
        <taxon>Eukaryota</taxon>
        <taxon>Viridiplantae</taxon>
        <taxon>Streptophyta</taxon>
        <taxon>Embryophyta</taxon>
        <taxon>Tracheophyta</taxon>
        <taxon>Spermatophyta</taxon>
        <taxon>Magnoliopsida</taxon>
        <taxon>eudicotyledons</taxon>
        <taxon>Gunneridae</taxon>
        <taxon>Pentapetalae</taxon>
        <taxon>rosids</taxon>
        <taxon>malvids</taxon>
        <taxon>Brassicales</taxon>
        <taxon>Brassicaceae</taxon>
        <taxon>Camelineae</taxon>
        <taxon>Capsella</taxon>
    </lineage>
</organism>
<feature type="compositionally biased region" description="Basic and acidic residues" evidence="4">
    <location>
        <begin position="16"/>
        <end position="33"/>
    </location>
</feature>
<dbReference type="SUPFAM" id="SSF52540">
    <property type="entry name" value="P-loop containing nucleoside triphosphate hydrolases"/>
    <property type="match status" value="1"/>
</dbReference>
<sequence length="356" mass="40909">MVITNDHNTAAPPEEDDKKEYVAAPEKEDDKKEYVVAQEKEEVKKEYAAASQTHMIENIVLVGRTGNGKSATGNSILKQRVFQSKTRAGGVTMKCQSVRAVTPDGPILNVIDTPGLFDLSVSYEFVSKELVRCLALAEKGIHAVLLVLSVTNRITKEEELVLSTLQVIFGSKIVDYLIVVFSGGDVLEEDGMTLEEYLGKDLPDFLKRVLVLCGQRMMVFDNKTKDEVQKKKQIDELLKLTDLVRKQNHNIPYTNEMYHKIKEENDRYKQQQEELRSKPHSEERLTELMRMLEISKDMNLKTVAEMMERNIKIAMEAQEKLFEQREKLQEKGFREKMEMQEKLHSKFEAENECCIL</sequence>
<dbReference type="CDD" id="cd01852">
    <property type="entry name" value="AIG1"/>
    <property type="match status" value="1"/>
</dbReference>
<dbReference type="InterPro" id="IPR045058">
    <property type="entry name" value="GIMA/IAN/Toc"/>
</dbReference>
<dbReference type="GO" id="GO:0005525">
    <property type="term" value="F:GTP binding"/>
    <property type="evidence" value="ECO:0007669"/>
    <property type="project" value="UniProtKB-KW"/>
</dbReference>
<dbReference type="STRING" id="81985.R0I711"/>
<dbReference type="InterPro" id="IPR027417">
    <property type="entry name" value="P-loop_NTPase"/>
</dbReference>
<evidence type="ECO:0000256" key="3">
    <source>
        <dbReference type="ARBA" id="ARBA00023134"/>
    </source>
</evidence>
<keyword evidence="7" id="KW-1185">Reference proteome</keyword>
<feature type="domain" description="AIG1-type G" evidence="5">
    <location>
        <begin position="54"/>
        <end position="262"/>
    </location>
</feature>